<organism evidence="1 2">
    <name type="scientific">Caerostris darwini</name>
    <dbReference type="NCBI Taxonomy" id="1538125"/>
    <lineage>
        <taxon>Eukaryota</taxon>
        <taxon>Metazoa</taxon>
        <taxon>Ecdysozoa</taxon>
        <taxon>Arthropoda</taxon>
        <taxon>Chelicerata</taxon>
        <taxon>Arachnida</taxon>
        <taxon>Araneae</taxon>
        <taxon>Araneomorphae</taxon>
        <taxon>Entelegynae</taxon>
        <taxon>Araneoidea</taxon>
        <taxon>Araneidae</taxon>
        <taxon>Caerostris</taxon>
    </lineage>
</organism>
<accession>A0AAV4SIV8</accession>
<evidence type="ECO:0000313" key="2">
    <source>
        <dbReference type="Proteomes" id="UP001054837"/>
    </source>
</evidence>
<reference evidence="1 2" key="1">
    <citation type="submission" date="2021-06" db="EMBL/GenBank/DDBJ databases">
        <title>Caerostris darwini draft genome.</title>
        <authorList>
            <person name="Kono N."/>
            <person name="Arakawa K."/>
        </authorList>
    </citation>
    <scope>NUCLEOTIDE SEQUENCE [LARGE SCALE GENOMIC DNA]</scope>
</reference>
<gene>
    <name evidence="1" type="primary">AVEN_21010_1</name>
    <name evidence="1" type="ORF">CDAR_217521</name>
</gene>
<name>A0AAV4SIV8_9ARAC</name>
<dbReference type="SUPFAM" id="SSF53098">
    <property type="entry name" value="Ribonuclease H-like"/>
    <property type="match status" value="1"/>
</dbReference>
<keyword evidence="2" id="KW-1185">Reference proteome</keyword>
<comment type="caution">
    <text evidence="1">The sequence shown here is derived from an EMBL/GenBank/DDBJ whole genome shotgun (WGS) entry which is preliminary data.</text>
</comment>
<dbReference type="AlphaFoldDB" id="A0AAV4SIV8"/>
<protein>
    <submittedName>
        <fullName evidence="1">RNase H domain-containing protein</fullName>
    </submittedName>
</protein>
<sequence length="171" mass="19428">MEVHETKGRRLLHVHRWLENEWKAIVSVFNKTEQHHETRRLSEDASVFMAELKAIETAIVYATSNYFSYAKIITDSRSTKAHVGGAGNELADSNAKQATLKEDIDFHLNSTFKSIKKAAHNAIKIAWQQQWTTSVKGRAVHVLCPKVNFNRLHGNYFINQIITGHGAIAIY</sequence>
<evidence type="ECO:0000313" key="1">
    <source>
        <dbReference type="EMBL" id="GIY32132.1"/>
    </source>
</evidence>
<dbReference type="Proteomes" id="UP001054837">
    <property type="component" value="Unassembled WGS sequence"/>
</dbReference>
<dbReference type="EMBL" id="BPLQ01007748">
    <property type="protein sequence ID" value="GIY32132.1"/>
    <property type="molecule type" value="Genomic_DNA"/>
</dbReference>
<proteinExistence type="predicted"/>
<dbReference type="InterPro" id="IPR012337">
    <property type="entry name" value="RNaseH-like_sf"/>
</dbReference>